<evidence type="ECO:0000313" key="3">
    <source>
        <dbReference type="Proteomes" id="UP000837857"/>
    </source>
</evidence>
<accession>A0ABN8ISC2</accession>
<feature type="compositionally biased region" description="Polar residues" evidence="1">
    <location>
        <begin position="48"/>
        <end position="75"/>
    </location>
</feature>
<evidence type="ECO:0000256" key="1">
    <source>
        <dbReference type="SAM" id="MobiDB-lite"/>
    </source>
</evidence>
<name>A0ABN8ISC2_9NEOP</name>
<keyword evidence="3" id="KW-1185">Reference proteome</keyword>
<reference evidence="2" key="1">
    <citation type="submission" date="2022-03" db="EMBL/GenBank/DDBJ databases">
        <authorList>
            <person name="Martin H S."/>
        </authorList>
    </citation>
    <scope>NUCLEOTIDE SEQUENCE</scope>
</reference>
<feature type="non-terminal residue" evidence="2">
    <location>
        <position position="433"/>
    </location>
</feature>
<evidence type="ECO:0000313" key="2">
    <source>
        <dbReference type="EMBL" id="CAH2062469.1"/>
    </source>
</evidence>
<dbReference type="EMBL" id="OW152841">
    <property type="protein sequence ID" value="CAH2062469.1"/>
    <property type="molecule type" value="Genomic_DNA"/>
</dbReference>
<feature type="compositionally biased region" description="Basic and acidic residues" evidence="1">
    <location>
        <begin position="149"/>
        <end position="169"/>
    </location>
</feature>
<organism evidence="2 3">
    <name type="scientific">Iphiclides podalirius</name>
    <name type="common">scarce swallowtail</name>
    <dbReference type="NCBI Taxonomy" id="110791"/>
    <lineage>
        <taxon>Eukaryota</taxon>
        <taxon>Metazoa</taxon>
        <taxon>Ecdysozoa</taxon>
        <taxon>Arthropoda</taxon>
        <taxon>Hexapoda</taxon>
        <taxon>Insecta</taxon>
        <taxon>Pterygota</taxon>
        <taxon>Neoptera</taxon>
        <taxon>Endopterygota</taxon>
        <taxon>Lepidoptera</taxon>
        <taxon>Glossata</taxon>
        <taxon>Ditrysia</taxon>
        <taxon>Papilionoidea</taxon>
        <taxon>Papilionidae</taxon>
        <taxon>Papilioninae</taxon>
        <taxon>Iphiclides</taxon>
    </lineage>
</organism>
<proteinExistence type="predicted"/>
<sequence>MEDVGHSPLLKFFVSGKTKMSESTSIESEVPGEQKLREGEARADKENSTLITGAKAQTSLQEGASERNATLSTGDTGEIATPDDFTLEPVITVTKQESTLTKGEMKLQKVTVTEDISRTSETEGAVINRRLTYEIHTKIPHPAPTAYGSKRDDPKGPNTQEKESTESKRGRSRIPMARFRQAVDRVKRERKEMKNAEKTIPNTHRKSSIPRLKDSKIPHPTVSKEVTVVDREESVAVADEDEFDKIFREISEKETTFEISSSRDQSQIESSFEEIIHAYEENTTQMGGEKIKQSRIPLLKRRSEHEIELSQNREKFRKSISVDTDQVSSPTNQTTYTAERYTTTETKAFADTSTERVTYRSKKSYSNDLSVEKRQRITNEGDIYDRMVGTGETLENKDEDRDKVAEERVDVDSIEATVPVFDETDAHANYRWN</sequence>
<gene>
    <name evidence="2" type="ORF">IPOD504_LOCUS12008</name>
</gene>
<feature type="compositionally biased region" description="Basic and acidic residues" evidence="1">
    <location>
        <begin position="181"/>
        <end position="197"/>
    </location>
</feature>
<protein>
    <submittedName>
        <fullName evidence="2">Uncharacterized protein</fullName>
    </submittedName>
</protein>
<dbReference type="Proteomes" id="UP000837857">
    <property type="component" value="Chromosome 29"/>
</dbReference>
<feature type="region of interest" description="Disordered" evidence="1">
    <location>
        <begin position="16"/>
        <end position="84"/>
    </location>
</feature>
<feature type="compositionally biased region" description="Basic and acidic residues" evidence="1">
    <location>
        <begin position="32"/>
        <end position="47"/>
    </location>
</feature>
<feature type="region of interest" description="Disordered" evidence="1">
    <location>
        <begin position="135"/>
        <end position="220"/>
    </location>
</feature>